<comment type="catalytic activity">
    <reaction evidence="1">
        <text>ATP + protein L-histidine = ADP + protein N-phospho-L-histidine.</text>
        <dbReference type="EC" id="2.7.13.3"/>
    </reaction>
</comment>
<dbReference type="Pfam" id="PF00512">
    <property type="entry name" value="HisKA"/>
    <property type="match status" value="1"/>
</dbReference>
<keyword evidence="7" id="KW-0175">Coiled coil</keyword>
<evidence type="ECO:0000256" key="8">
    <source>
        <dbReference type="SAM" id="Phobius"/>
    </source>
</evidence>
<organism evidence="11 12">
    <name type="scientific">Marinimicrobium koreense</name>
    <dbReference type="NCBI Taxonomy" id="306545"/>
    <lineage>
        <taxon>Bacteria</taxon>
        <taxon>Pseudomonadati</taxon>
        <taxon>Pseudomonadota</taxon>
        <taxon>Gammaproteobacteria</taxon>
        <taxon>Cellvibrionales</taxon>
        <taxon>Cellvibrionaceae</taxon>
        <taxon>Marinimicrobium</taxon>
    </lineage>
</organism>
<dbReference type="SUPFAM" id="SSF55874">
    <property type="entry name" value="ATPase domain of HSP90 chaperone/DNA topoisomerase II/histidine kinase"/>
    <property type="match status" value="1"/>
</dbReference>
<dbReference type="InterPro" id="IPR050351">
    <property type="entry name" value="BphY/WalK/GraS-like"/>
</dbReference>
<feature type="domain" description="HAMP" evidence="10">
    <location>
        <begin position="184"/>
        <end position="241"/>
    </location>
</feature>
<evidence type="ECO:0000313" key="11">
    <source>
        <dbReference type="EMBL" id="ROQ19621.1"/>
    </source>
</evidence>
<dbReference type="GO" id="GO:0030295">
    <property type="term" value="F:protein kinase activator activity"/>
    <property type="evidence" value="ECO:0007669"/>
    <property type="project" value="TreeGrafter"/>
</dbReference>
<dbReference type="RefSeq" id="WP_123636951.1">
    <property type="nucleotide sequence ID" value="NZ_RJUK01000001.1"/>
</dbReference>
<dbReference type="FunFam" id="3.30.565.10:FF:000006">
    <property type="entry name" value="Sensor histidine kinase WalK"/>
    <property type="match status" value="1"/>
</dbReference>
<feature type="coiled-coil region" evidence="7">
    <location>
        <begin position="257"/>
        <end position="288"/>
    </location>
</feature>
<dbReference type="PANTHER" id="PTHR42878">
    <property type="entry name" value="TWO-COMPONENT HISTIDINE KINASE"/>
    <property type="match status" value="1"/>
</dbReference>
<dbReference type="InterPro" id="IPR003594">
    <property type="entry name" value="HATPase_dom"/>
</dbReference>
<protein>
    <recommendedName>
        <fullName evidence="3">histidine kinase</fullName>
        <ecNumber evidence="3">2.7.13.3</ecNumber>
    </recommendedName>
</protein>
<dbReference type="SUPFAM" id="SSF47384">
    <property type="entry name" value="Homodimeric domain of signal transducing histidine kinase"/>
    <property type="match status" value="1"/>
</dbReference>
<evidence type="ECO:0000256" key="1">
    <source>
        <dbReference type="ARBA" id="ARBA00000085"/>
    </source>
</evidence>
<comment type="subcellular location">
    <subcellularLocation>
        <location evidence="2">Membrane</location>
    </subcellularLocation>
</comment>
<evidence type="ECO:0000259" key="9">
    <source>
        <dbReference type="PROSITE" id="PS50109"/>
    </source>
</evidence>
<feature type="domain" description="Histidine kinase" evidence="9">
    <location>
        <begin position="295"/>
        <end position="509"/>
    </location>
</feature>
<evidence type="ECO:0000256" key="5">
    <source>
        <dbReference type="ARBA" id="ARBA00022679"/>
    </source>
</evidence>
<dbReference type="EC" id="2.7.13.3" evidence="3"/>
<dbReference type="PANTHER" id="PTHR42878:SF15">
    <property type="entry name" value="BACTERIOPHYTOCHROME"/>
    <property type="match status" value="1"/>
</dbReference>
<sequence length="520" mass="59424">MVLRIPGLTSLRDLKRSGIGQRLLVQIILFSSLITLVATLIQLYTDYHRDVGTIKNRLDDIEGSYLGSISASLWNLDVQQLRLQLEGIHQLPDIQSVSVRESSDNVADPLALSRGEGNSRNVITRHYPVIHILASGPRQIGTLTVEASLSEVYARLQQKAVVILLSQGVKTFLVSMFILYIVARLITSHLVHISDRVRRFEISQQQPPLALNRHPPPEPDELDQVVTAFNTLSKNLRQAYDHMHEVNNALAKDIVARRQAEEEVKRLNSVLEQRVRQRTAELEAANAELASFCYSVSHDLRAPLRRIEGFRRILNDRYQEQVDDQGRHYLDRIAAGTREMSEMIDSFLRLSRATQGELNVEIVDLSAKVHHLINQYQEREPEREVHPQIQDDVRAPVDSHLFDMLLSNLIDNAWKYSGHLPETHVAFGFREEDGERIYYVSDRGDGFDMQYADRLFAPFSRLHKAEEFEGVGIGLATVQRIITRHGGRIWAESRPGEGATFYFTLWERNTDREQGHHTIS</sequence>
<dbReference type="CDD" id="cd00082">
    <property type="entry name" value="HisKA"/>
    <property type="match status" value="1"/>
</dbReference>
<dbReference type="Proteomes" id="UP000273643">
    <property type="component" value="Unassembled WGS sequence"/>
</dbReference>
<dbReference type="InterPro" id="IPR003661">
    <property type="entry name" value="HisK_dim/P_dom"/>
</dbReference>
<feature type="transmembrane region" description="Helical" evidence="8">
    <location>
        <begin position="23"/>
        <end position="45"/>
    </location>
</feature>
<accession>A0A3N1NVZ6</accession>
<evidence type="ECO:0000256" key="3">
    <source>
        <dbReference type="ARBA" id="ARBA00012438"/>
    </source>
</evidence>
<dbReference type="EMBL" id="RJUK01000001">
    <property type="protein sequence ID" value="ROQ19621.1"/>
    <property type="molecule type" value="Genomic_DNA"/>
</dbReference>
<dbReference type="GO" id="GO:0000155">
    <property type="term" value="F:phosphorelay sensor kinase activity"/>
    <property type="evidence" value="ECO:0007669"/>
    <property type="project" value="InterPro"/>
</dbReference>
<dbReference type="InterPro" id="IPR033414">
    <property type="entry name" value="Sensor_dom"/>
</dbReference>
<evidence type="ECO:0000259" key="10">
    <source>
        <dbReference type="PROSITE" id="PS50885"/>
    </source>
</evidence>
<dbReference type="InterPro" id="IPR005467">
    <property type="entry name" value="His_kinase_dom"/>
</dbReference>
<dbReference type="PROSITE" id="PS50885">
    <property type="entry name" value="HAMP"/>
    <property type="match status" value="1"/>
</dbReference>
<dbReference type="PRINTS" id="PR00344">
    <property type="entry name" value="BCTRLSENSOR"/>
</dbReference>
<dbReference type="GO" id="GO:0000156">
    <property type="term" value="F:phosphorelay response regulator activity"/>
    <property type="evidence" value="ECO:0007669"/>
    <property type="project" value="TreeGrafter"/>
</dbReference>
<evidence type="ECO:0000256" key="2">
    <source>
        <dbReference type="ARBA" id="ARBA00004370"/>
    </source>
</evidence>
<keyword evidence="8" id="KW-1133">Transmembrane helix</keyword>
<keyword evidence="8" id="KW-0812">Transmembrane</keyword>
<dbReference type="SMART" id="SM00387">
    <property type="entry name" value="HATPase_c"/>
    <property type="match status" value="1"/>
</dbReference>
<feature type="transmembrane region" description="Helical" evidence="8">
    <location>
        <begin position="160"/>
        <end position="183"/>
    </location>
</feature>
<keyword evidence="4" id="KW-0597">Phosphoprotein</keyword>
<evidence type="ECO:0000256" key="4">
    <source>
        <dbReference type="ARBA" id="ARBA00022553"/>
    </source>
</evidence>
<dbReference type="GO" id="GO:0007234">
    <property type="term" value="P:osmosensory signaling via phosphorelay pathway"/>
    <property type="evidence" value="ECO:0007669"/>
    <property type="project" value="TreeGrafter"/>
</dbReference>
<dbReference type="Gene3D" id="6.10.340.10">
    <property type="match status" value="1"/>
</dbReference>
<dbReference type="GO" id="GO:0005886">
    <property type="term" value="C:plasma membrane"/>
    <property type="evidence" value="ECO:0007669"/>
    <property type="project" value="UniProtKB-ARBA"/>
</dbReference>
<dbReference type="InterPro" id="IPR004358">
    <property type="entry name" value="Sig_transdc_His_kin-like_C"/>
</dbReference>
<dbReference type="SMART" id="SM00388">
    <property type="entry name" value="HisKA"/>
    <property type="match status" value="1"/>
</dbReference>
<dbReference type="AlphaFoldDB" id="A0A3N1NVZ6"/>
<evidence type="ECO:0000256" key="7">
    <source>
        <dbReference type="SAM" id="Coils"/>
    </source>
</evidence>
<gene>
    <name evidence="11" type="ORF">EDC38_0206</name>
</gene>
<reference evidence="11 12" key="1">
    <citation type="submission" date="2018-11" db="EMBL/GenBank/DDBJ databases">
        <title>Genomic Encyclopedia of Type Strains, Phase IV (KMG-IV): sequencing the most valuable type-strain genomes for metagenomic binning, comparative biology and taxonomic classification.</title>
        <authorList>
            <person name="Goeker M."/>
        </authorList>
    </citation>
    <scope>NUCLEOTIDE SEQUENCE [LARGE SCALE GENOMIC DNA]</scope>
    <source>
        <strain evidence="11 12">DSM 16974</strain>
    </source>
</reference>
<keyword evidence="12" id="KW-1185">Reference proteome</keyword>
<comment type="caution">
    <text evidence="11">The sequence shown here is derived from an EMBL/GenBank/DDBJ whole genome shotgun (WGS) entry which is preliminary data.</text>
</comment>
<dbReference type="Pfam" id="PF17149">
    <property type="entry name" value="CHASE5"/>
    <property type="match status" value="1"/>
</dbReference>
<dbReference type="InterPro" id="IPR036890">
    <property type="entry name" value="HATPase_C_sf"/>
</dbReference>
<dbReference type="InterPro" id="IPR036097">
    <property type="entry name" value="HisK_dim/P_sf"/>
</dbReference>
<dbReference type="OrthoDB" id="9808408at2"/>
<keyword evidence="6" id="KW-0418">Kinase</keyword>
<dbReference type="Gene3D" id="3.30.565.10">
    <property type="entry name" value="Histidine kinase-like ATPase, C-terminal domain"/>
    <property type="match status" value="1"/>
</dbReference>
<keyword evidence="5" id="KW-0808">Transferase</keyword>
<evidence type="ECO:0000313" key="12">
    <source>
        <dbReference type="Proteomes" id="UP000273643"/>
    </source>
</evidence>
<dbReference type="Pfam" id="PF02518">
    <property type="entry name" value="HATPase_c"/>
    <property type="match status" value="1"/>
</dbReference>
<dbReference type="FunFam" id="1.10.287.130:FF:000070">
    <property type="entry name" value="Histidine kinase sensor protein"/>
    <property type="match status" value="1"/>
</dbReference>
<keyword evidence="8" id="KW-0472">Membrane</keyword>
<evidence type="ECO:0000256" key="6">
    <source>
        <dbReference type="ARBA" id="ARBA00022777"/>
    </source>
</evidence>
<dbReference type="PROSITE" id="PS50109">
    <property type="entry name" value="HIS_KIN"/>
    <property type="match status" value="1"/>
</dbReference>
<name>A0A3N1NVZ6_9GAMM</name>
<proteinExistence type="predicted"/>
<dbReference type="Gene3D" id="1.10.287.130">
    <property type="match status" value="1"/>
</dbReference>
<dbReference type="InterPro" id="IPR003660">
    <property type="entry name" value="HAMP_dom"/>
</dbReference>